<dbReference type="RefSeq" id="WP_126469691.1">
    <property type="nucleotide sequence ID" value="NZ_RXOE01000002.1"/>
</dbReference>
<protein>
    <submittedName>
        <fullName evidence="3">Class I SAM-dependent methyltransferase</fullName>
    </submittedName>
</protein>
<reference evidence="3 4" key="1">
    <citation type="submission" date="2018-12" db="EMBL/GenBank/DDBJ databases">
        <title>The genome of Variovorax gossypii DSM 100435.</title>
        <authorList>
            <person name="Gao J."/>
            <person name="Sun J."/>
        </authorList>
    </citation>
    <scope>NUCLEOTIDE SEQUENCE [LARGE SCALE GENOMIC DNA]</scope>
    <source>
        <strain evidence="3 4">DSM 100435</strain>
    </source>
</reference>
<dbReference type="PANTHER" id="PTHR12049:SF7">
    <property type="entry name" value="PROTEIN ARGININE METHYLTRANSFERASE NDUFAF7, MITOCHONDRIAL"/>
    <property type="match status" value="1"/>
</dbReference>
<sequence>MTTKTTPSSLPTALDHLIARSVERAGGWIGFDRFMALALYAPGLGYYANTLAKFGHMPSSGSDFVTAPELTPMFGQTLAAQVAEALEKTGTDTVWEFGAGSGALAVQLLHALDEMGRSDVRYRIVDLSGTLRERQQQALVRHAGRVEWLNELPEAMEGVVVGNEVLDAMPVQLLARVGGQWFERGVVRNVAGDGWAWADRATELRPPVEVPGEHDYLTEIHPQGKAFIATLADRLKKGAAFFIDYGFPEAEYYHPQRHMGTVMCHQGHKADGDPLADVGLKDITAHVDFTGVALAGQDAGLAVLGYTSQARFLLNCGLLARMEQGSVGERGMAARLIHEHEMGELFKVLGFAVGEGWDAMGFVEGDRSHTL</sequence>
<keyword evidence="4" id="KW-1185">Reference proteome</keyword>
<dbReference type="Proteomes" id="UP000267418">
    <property type="component" value="Unassembled WGS sequence"/>
</dbReference>
<dbReference type="InterPro" id="IPR003788">
    <property type="entry name" value="NDUFAF7"/>
</dbReference>
<evidence type="ECO:0000256" key="1">
    <source>
        <dbReference type="ARBA" id="ARBA00022603"/>
    </source>
</evidence>
<evidence type="ECO:0000256" key="2">
    <source>
        <dbReference type="ARBA" id="ARBA00022679"/>
    </source>
</evidence>
<dbReference type="PANTHER" id="PTHR12049">
    <property type="entry name" value="PROTEIN ARGININE METHYLTRANSFERASE NDUFAF7, MITOCHONDRIAL"/>
    <property type="match status" value="1"/>
</dbReference>
<dbReference type="EMBL" id="RXOE01000002">
    <property type="protein sequence ID" value="RTQ34667.1"/>
    <property type="molecule type" value="Genomic_DNA"/>
</dbReference>
<organism evidence="3 4">
    <name type="scientific">Variovorax gossypii</name>
    <dbReference type="NCBI Taxonomy" id="1679495"/>
    <lineage>
        <taxon>Bacteria</taxon>
        <taxon>Pseudomonadati</taxon>
        <taxon>Pseudomonadota</taxon>
        <taxon>Betaproteobacteria</taxon>
        <taxon>Burkholderiales</taxon>
        <taxon>Comamonadaceae</taxon>
        <taxon>Variovorax</taxon>
    </lineage>
</organism>
<gene>
    <name evidence="3" type="ORF">EJP69_09610</name>
</gene>
<comment type="caution">
    <text evidence="3">The sequence shown here is derived from an EMBL/GenBank/DDBJ whole genome shotgun (WGS) entry which is preliminary data.</text>
</comment>
<dbReference type="GO" id="GO:0035243">
    <property type="term" value="F:protein-arginine omega-N symmetric methyltransferase activity"/>
    <property type="evidence" value="ECO:0007669"/>
    <property type="project" value="TreeGrafter"/>
</dbReference>
<proteinExistence type="predicted"/>
<evidence type="ECO:0000313" key="3">
    <source>
        <dbReference type="EMBL" id="RTQ34667.1"/>
    </source>
</evidence>
<dbReference type="OrthoDB" id="9794208at2"/>
<dbReference type="GO" id="GO:0032259">
    <property type="term" value="P:methylation"/>
    <property type="evidence" value="ECO:0007669"/>
    <property type="project" value="UniProtKB-KW"/>
</dbReference>
<evidence type="ECO:0000313" key="4">
    <source>
        <dbReference type="Proteomes" id="UP000267418"/>
    </source>
</evidence>
<dbReference type="Pfam" id="PF02636">
    <property type="entry name" value="Methyltransf_28"/>
    <property type="match status" value="1"/>
</dbReference>
<dbReference type="AlphaFoldDB" id="A0A3S0GW56"/>
<dbReference type="InterPro" id="IPR029063">
    <property type="entry name" value="SAM-dependent_MTases_sf"/>
</dbReference>
<dbReference type="Gene3D" id="3.40.50.12710">
    <property type="match status" value="1"/>
</dbReference>
<accession>A0A3S0GW56</accession>
<dbReference type="InterPro" id="IPR038375">
    <property type="entry name" value="NDUFAF7_sf"/>
</dbReference>
<name>A0A3S0GW56_9BURK</name>
<keyword evidence="1 3" id="KW-0489">Methyltransferase</keyword>
<keyword evidence="2 3" id="KW-0808">Transferase</keyword>
<dbReference type="SUPFAM" id="SSF53335">
    <property type="entry name" value="S-adenosyl-L-methionine-dependent methyltransferases"/>
    <property type="match status" value="1"/>
</dbReference>